<evidence type="ECO:0000256" key="1">
    <source>
        <dbReference type="ARBA" id="ARBA00022801"/>
    </source>
</evidence>
<keyword evidence="1" id="KW-0378">Hydrolase</keyword>
<evidence type="ECO:0000313" key="5">
    <source>
        <dbReference type="Proteomes" id="UP000251891"/>
    </source>
</evidence>
<dbReference type="EMBL" id="QLYX01000009">
    <property type="protein sequence ID" value="RAY13397.1"/>
    <property type="molecule type" value="Genomic_DNA"/>
</dbReference>
<feature type="signal peptide" evidence="3">
    <location>
        <begin position="1"/>
        <end position="30"/>
    </location>
</feature>
<accession>A0A365H2S4</accession>
<dbReference type="CDD" id="cd05829">
    <property type="entry name" value="Sortase_F"/>
    <property type="match status" value="1"/>
</dbReference>
<feature type="region of interest" description="Disordered" evidence="2">
    <location>
        <begin position="31"/>
        <end position="73"/>
    </location>
</feature>
<dbReference type="InterPro" id="IPR042001">
    <property type="entry name" value="Sortase_F"/>
</dbReference>
<dbReference type="NCBIfam" id="NF033748">
    <property type="entry name" value="class_F_sortase"/>
    <property type="match status" value="1"/>
</dbReference>
<dbReference type="Pfam" id="PF04203">
    <property type="entry name" value="Sortase"/>
    <property type="match status" value="1"/>
</dbReference>
<gene>
    <name evidence="4" type="ORF">DPM19_20220</name>
</gene>
<organism evidence="4 5">
    <name type="scientific">Actinomadura craniellae</name>
    <dbReference type="NCBI Taxonomy" id="2231787"/>
    <lineage>
        <taxon>Bacteria</taxon>
        <taxon>Bacillati</taxon>
        <taxon>Actinomycetota</taxon>
        <taxon>Actinomycetes</taxon>
        <taxon>Streptosporangiales</taxon>
        <taxon>Thermomonosporaceae</taxon>
        <taxon>Actinomadura</taxon>
    </lineage>
</organism>
<dbReference type="Gene3D" id="2.40.260.10">
    <property type="entry name" value="Sortase"/>
    <property type="match status" value="1"/>
</dbReference>
<dbReference type="AlphaFoldDB" id="A0A365H2S4"/>
<evidence type="ECO:0000256" key="3">
    <source>
        <dbReference type="SAM" id="SignalP"/>
    </source>
</evidence>
<name>A0A365H2S4_9ACTN</name>
<dbReference type="InterPro" id="IPR023365">
    <property type="entry name" value="Sortase_dom-sf"/>
</dbReference>
<dbReference type="Proteomes" id="UP000251891">
    <property type="component" value="Unassembled WGS sequence"/>
</dbReference>
<feature type="chain" id="PRO_5039312852" evidence="3">
    <location>
        <begin position="31"/>
        <end position="216"/>
    </location>
</feature>
<sequence length="216" mass="22451">MTPFPSGRGGRVGPALAAVLGLALTGAACADPAPAARPAGEPPARSAAPATSAPSQAPSPARSRAPAADAQVPDPVRVRIPAIRVSAPVVPLPLDRNGTLVAPKGFTETGWNQAGPEPGEQGTAVIAGHVDSHSGPAVFYRLRELRAGDRILVDHRGGTVEFTVRRLARHPKNRIPNEAVYGATGNAELRLITCGGSFDRSRRSYRDNIIVFARAT</sequence>
<comment type="caution">
    <text evidence="4">The sequence shown here is derived from an EMBL/GenBank/DDBJ whole genome shotgun (WGS) entry which is preliminary data.</text>
</comment>
<keyword evidence="5" id="KW-1185">Reference proteome</keyword>
<reference evidence="4 5" key="1">
    <citation type="submission" date="2018-06" db="EMBL/GenBank/DDBJ databases">
        <title>Actinomadura craniellae sp. nov. isolated from marine sponge Craniella sp.</title>
        <authorList>
            <person name="Li L."/>
            <person name="Xu Q.H."/>
            <person name="Lin H.W."/>
            <person name="Lu Y.H."/>
        </authorList>
    </citation>
    <scope>NUCLEOTIDE SEQUENCE [LARGE SCALE GENOMIC DNA]</scope>
    <source>
        <strain evidence="4 5">LHW63021</strain>
    </source>
</reference>
<evidence type="ECO:0000313" key="4">
    <source>
        <dbReference type="EMBL" id="RAY13397.1"/>
    </source>
</evidence>
<dbReference type="InterPro" id="IPR005754">
    <property type="entry name" value="Sortase"/>
</dbReference>
<evidence type="ECO:0000256" key="2">
    <source>
        <dbReference type="SAM" id="MobiDB-lite"/>
    </source>
</evidence>
<dbReference type="OrthoDB" id="525039at2"/>
<dbReference type="GO" id="GO:0016787">
    <property type="term" value="F:hydrolase activity"/>
    <property type="evidence" value="ECO:0007669"/>
    <property type="project" value="UniProtKB-KW"/>
</dbReference>
<keyword evidence="3" id="KW-0732">Signal</keyword>
<protein>
    <submittedName>
        <fullName evidence="4">Class F sortase</fullName>
    </submittedName>
</protein>
<proteinExistence type="predicted"/>
<dbReference type="SUPFAM" id="SSF63817">
    <property type="entry name" value="Sortase"/>
    <property type="match status" value="1"/>
</dbReference>